<reference evidence="2" key="1">
    <citation type="submission" date="2023-01" db="EMBL/GenBank/DDBJ databases">
        <authorList>
            <person name="Van Ghelder C."/>
            <person name="Rancurel C."/>
        </authorList>
    </citation>
    <scope>NUCLEOTIDE SEQUENCE</scope>
    <source>
        <strain evidence="2">CNCM I-4278</strain>
    </source>
</reference>
<sequence length="177" mass="19523">MTQKIDLSLPPAAPAAYISKYQRESNELLSALYTLVPLSEDELKEVAITCENECGLGEDQAGNVVTPAPQPHHVSLPLRAVYESHMDKISHGESGYNSFNFVVVVDQNWKENGVLLVTLYTQDDPPRIDSFMCPAAEVGLLLQNLWVANMGWEELKESYQIGAGRATGDNHNEVYGS</sequence>
<dbReference type="InterPro" id="IPR053832">
    <property type="entry name" value="DUF6924"/>
</dbReference>
<proteinExistence type="predicted"/>
<dbReference type="OrthoDB" id="538223at2759"/>
<evidence type="ECO:0000313" key="3">
    <source>
        <dbReference type="Proteomes" id="UP001152607"/>
    </source>
</evidence>
<feature type="domain" description="DUF6924" evidence="1">
    <location>
        <begin position="93"/>
        <end position="158"/>
    </location>
</feature>
<gene>
    <name evidence="2" type="ORF">PDIGIT_LOCUS4787</name>
</gene>
<dbReference type="AlphaFoldDB" id="A0A9W4UAE3"/>
<evidence type="ECO:0000259" key="1">
    <source>
        <dbReference type="Pfam" id="PF21962"/>
    </source>
</evidence>
<dbReference type="Proteomes" id="UP001152607">
    <property type="component" value="Unassembled WGS sequence"/>
</dbReference>
<evidence type="ECO:0000313" key="2">
    <source>
        <dbReference type="EMBL" id="CAI6331758.1"/>
    </source>
</evidence>
<accession>A0A9W4UAE3</accession>
<dbReference type="EMBL" id="CAOQHR010000003">
    <property type="protein sequence ID" value="CAI6331758.1"/>
    <property type="molecule type" value="Genomic_DNA"/>
</dbReference>
<name>A0A9W4UAE3_9PLEO</name>
<dbReference type="Pfam" id="PF21962">
    <property type="entry name" value="DUF6924"/>
    <property type="match status" value="1"/>
</dbReference>
<comment type="caution">
    <text evidence="2">The sequence shown here is derived from an EMBL/GenBank/DDBJ whole genome shotgun (WGS) entry which is preliminary data.</text>
</comment>
<protein>
    <recommendedName>
        <fullName evidence="1">DUF6924 domain-containing protein</fullName>
    </recommendedName>
</protein>
<keyword evidence="3" id="KW-1185">Reference proteome</keyword>
<organism evidence="2 3">
    <name type="scientific">Periconia digitata</name>
    <dbReference type="NCBI Taxonomy" id="1303443"/>
    <lineage>
        <taxon>Eukaryota</taxon>
        <taxon>Fungi</taxon>
        <taxon>Dikarya</taxon>
        <taxon>Ascomycota</taxon>
        <taxon>Pezizomycotina</taxon>
        <taxon>Dothideomycetes</taxon>
        <taxon>Pleosporomycetidae</taxon>
        <taxon>Pleosporales</taxon>
        <taxon>Massarineae</taxon>
        <taxon>Periconiaceae</taxon>
        <taxon>Periconia</taxon>
    </lineage>
</organism>